<keyword evidence="2" id="KW-1185">Reference proteome</keyword>
<accession>A0A0L6CN10</accession>
<organism evidence="1 2">
    <name type="scientific">Luteipulveratus halotolerans</name>
    <dbReference type="NCBI Taxonomy" id="1631356"/>
    <lineage>
        <taxon>Bacteria</taxon>
        <taxon>Bacillati</taxon>
        <taxon>Actinomycetota</taxon>
        <taxon>Actinomycetes</taxon>
        <taxon>Micrococcales</taxon>
        <taxon>Dermacoccaceae</taxon>
        <taxon>Luteipulveratus</taxon>
    </lineage>
</organism>
<proteinExistence type="predicted"/>
<dbReference type="Proteomes" id="UP000037397">
    <property type="component" value="Unassembled WGS sequence"/>
</dbReference>
<dbReference type="AlphaFoldDB" id="A0A0L6CN10"/>
<evidence type="ECO:0000313" key="1">
    <source>
        <dbReference type="EMBL" id="KNX38933.1"/>
    </source>
</evidence>
<protein>
    <submittedName>
        <fullName evidence="1">Uncharacterized protein</fullName>
    </submittedName>
</protein>
<evidence type="ECO:0000313" key="2">
    <source>
        <dbReference type="Proteomes" id="UP000037397"/>
    </source>
</evidence>
<reference evidence="2" key="1">
    <citation type="submission" date="2015-03" db="EMBL/GenBank/DDBJ databases">
        <title>Luteipulveratus halotolerans sp. nov., a novel actinobacterium (Dermacoccaceae) from Sarawak, Malaysia.</title>
        <authorList>
            <person name="Juboi H."/>
            <person name="Basik A."/>
            <person name="Shamsul S.S."/>
            <person name="Arnold P."/>
            <person name="Schmitt E.K."/>
            <person name="Sanglier J.-J."/>
            <person name="Yeo T."/>
        </authorList>
    </citation>
    <scope>NUCLEOTIDE SEQUENCE [LARGE SCALE GENOMIC DNA]</scope>
    <source>
        <strain evidence="2">C296001</strain>
    </source>
</reference>
<name>A0A0L6CN10_9MICO</name>
<sequence>MAESLAEMVSFAGAAVGAGGMVDIGVLRECARVCDISEKLVVSASASGLAREILTASGDAWLDSYVSTGGVLTKQGLLAVRDAVYRKMS</sequence>
<comment type="caution">
    <text evidence="1">The sequence shown here is derived from an EMBL/GenBank/DDBJ whole genome shotgun (WGS) entry which is preliminary data.</text>
</comment>
<gene>
    <name evidence="1" type="ORF">VV01_20250</name>
</gene>
<dbReference type="EMBL" id="LAIR01000002">
    <property type="protein sequence ID" value="KNX38933.1"/>
    <property type="molecule type" value="Genomic_DNA"/>
</dbReference>